<dbReference type="EMBL" id="CM010719">
    <property type="protein sequence ID" value="RZC61466.1"/>
    <property type="molecule type" value="Genomic_DNA"/>
</dbReference>
<proteinExistence type="predicted"/>
<name>A0A4Y7JLM3_PAPSO</name>
<reference evidence="1 2" key="1">
    <citation type="journal article" date="2018" name="Science">
        <title>The opium poppy genome and morphinan production.</title>
        <authorList>
            <person name="Guo L."/>
            <person name="Winzer T."/>
            <person name="Yang X."/>
            <person name="Li Y."/>
            <person name="Ning Z."/>
            <person name="He Z."/>
            <person name="Teodor R."/>
            <person name="Lu Y."/>
            <person name="Bowser T.A."/>
            <person name="Graham I.A."/>
            <person name="Ye K."/>
        </authorList>
    </citation>
    <scope>NUCLEOTIDE SEQUENCE [LARGE SCALE GENOMIC DNA]</scope>
    <source>
        <strain evidence="2">cv. HN1</strain>
        <tissue evidence="1">Leaves</tissue>
    </source>
</reference>
<dbReference type="Proteomes" id="UP000316621">
    <property type="component" value="Chromosome 5"/>
</dbReference>
<dbReference type="Gramene" id="RZC61466">
    <property type="protein sequence ID" value="RZC61466"/>
    <property type="gene ID" value="C5167_023216"/>
</dbReference>
<accession>A0A4Y7JLM3</accession>
<keyword evidence="2" id="KW-1185">Reference proteome</keyword>
<organism evidence="1 2">
    <name type="scientific">Papaver somniferum</name>
    <name type="common">Opium poppy</name>
    <dbReference type="NCBI Taxonomy" id="3469"/>
    <lineage>
        <taxon>Eukaryota</taxon>
        <taxon>Viridiplantae</taxon>
        <taxon>Streptophyta</taxon>
        <taxon>Embryophyta</taxon>
        <taxon>Tracheophyta</taxon>
        <taxon>Spermatophyta</taxon>
        <taxon>Magnoliopsida</taxon>
        <taxon>Ranunculales</taxon>
        <taxon>Papaveraceae</taxon>
        <taxon>Papaveroideae</taxon>
        <taxon>Papaver</taxon>
    </lineage>
</organism>
<gene>
    <name evidence="1" type="ORF">C5167_023216</name>
</gene>
<sequence>MSNEQHSCLLDLLGKECEMQSAGTHAENGRGGVNYLSFEYHGLPYSFCCFCRRLRHHQDECADYLQAQLLVQHERAILYPPEFQPPLLVSEDEMEDSGSDSDIPSATGRFCQSTVYPNRMLLWMYWVAAVNLIGNAS</sequence>
<evidence type="ECO:0000313" key="2">
    <source>
        <dbReference type="Proteomes" id="UP000316621"/>
    </source>
</evidence>
<protein>
    <submittedName>
        <fullName evidence="1">Uncharacterized protein</fullName>
    </submittedName>
</protein>
<evidence type="ECO:0000313" key="1">
    <source>
        <dbReference type="EMBL" id="RZC61466.1"/>
    </source>
</evidence>
<dbReference type="AlphaFoldDB" id="A0A4Y7JLM3"/>